<dbReference type="InterPro" id="IPR027417">
    <property type="entry name" value="P-loop_NTPase"/>
</dbReference>
<feature type="chain" id="PRO_5020030680" evidence="4">
    <location>
        <begin position="21"/>
        <end position="427"/>
    </location>
</feature>
<dbReference type="GO" id="GO:0008146">
    <property type="term" value="F:sulfotransferase activity"/>
    <property type="evidence" value="ECO:0007669"/>
    <property type="project" value="InterPro"/>
</dbReference>
<feature type="domain" description="Sulfotransferase" evidence="5">
    <location>
        <begin position="90"/>
        <end position="340"/>
    </location>
</feature>
<accession>A0A4D5RQF5</accession>
<evidence type="ECO:0000256" key="4">
    <source>
        <dbReference type="SAM" id="SignalP"/>
    </source>
</evidence>
<dbReference type="EMBL" id="GHJT01005093">
    <property type="protein sequence ID" value="MOY39064.1"/>
    <property type="molecule type" value="Transcribed_RNA"/>
</dbReference>
<evidence type="ECO:0000313" key="6">
    <source>
        <dbReference type="EMBL" id="MOY39064.1"/>
    </source>
</evidence>
<protein>
    <submittedName>
        <fullName evidence="6">Putative sulfotransferase ixodes scapularis sulfotransferase</fullName>
    </submittedName>
</protein>
<comment type="similarity">
    <text evidence="1">Belongs to the sulfotransferase 1 family.</text>
</comment>
<evidence type="ECO:0000256" key="3">
    <source>
        <dbReference type="SAM" id="MobiDB-lite"/>
    </source>
</evidence>
<dbReference type="FunFam" id="3.40.50.300:FF:000433">
    <property type="entry name" value="Estrogen sulfotransferase"/>
    <property type="match status" value="1"/>
</dbReference>
<dbReference type="Gene3D" id="3.40.50.300">
    <property type="entry name" value="P-loop containing nucleotide triphosphate hydrolases"/>
    <property type="match status" value="1"/>
</dbReference>
<evidence type="ECO:0000259" key="5">
    <source>
        <dbReference type="Pfam" id="PF00685"/>
    </source>
</evidence>
<dbReference type="OrthoDB" id="205623at2759"/>
<proteinExistence type="inferred from homology"/>
<dbReference type="AlphaFoldDB" id="A0A4D5RQF5"/>
<sequence length="427" mass="48960">MIRLLSMISLKFLYSSPLGALLTGGRSGKCPESEQVVPAERDPKVAENPDWSAYAAAIPRAQSFKGVLLQGYLLHPHVLRGLADFKIRNDDVFIVTYPKSGTTWMEEIVSLIMNGGDPDRVKNKLLVYRVQHLEVGPPVGHLWHLRKTRSPRLLATHLPRKLIPKQLQQAKCKIIYVVRNPKDNAVSYYHHHKMSTFLGNYKGSWDDFLTHYTGGHVVYGSWFDHVLPYWKFSLERPDRVMVVSFEELKIELGAMVQRISQFLGRPLGPEALAAVAQHCSFDQMKNNNMVNREVLPISDLFDMTQSKFMRKGIIGDWKNYFTPEQSQAFDELYAKRMAGSQLDLVFEPQDALDRMRKFGRIIVTPEPKVSWNNREARPSESTTDDNDNEEDTKRPFPCFFDPPPAVRRRETVLHHPFMTPDPLTLTG</sequence>
<dbReference type="Pfam" id="PF00685">
    <property type="entry name" value="Sulfotransfer_1"/>
    <property type="match status" value="1"/>
</dbReference>
<name>A0A4D5RQF5_IXOSC</name>
<feature type="signal peptide" evidence="4">
    <location>
        <begin position="1"/>
        <end position="20"/>
    </location>
</feature>
<dbReference type="PANTHER" id="PTHR11783">
    <property type="entry name" value="SULFOTRANSFERASE SULT"/>
    <property type="match status" value="1"/>
</dbReference>
<dbReference type="VEuPathDB" id="VectorBase:ISCI015831"/>
<evidence type="ECO:0000256" key="1">
    <source>
        <dbReference type="ARBA" id="ARBA00005771"/>
    </source>
</evidence>
<organism evidence="6">
    <name type="scientific">Ixodes scapularis</name>
    <name type="common">Black-legged tick</name>
    <name type="synonym">Deer tick</name>
    <dbReference type="NCBI Taxonomy" id="6945"/>
    <lineage>
        <taxon>Eukaryota</taxon>
        <taxon>Metazoa</taxon>
        <taxon>Ecdysozoa</taxon>
        <taxon>Arthropoda</taxon>
        <taxon>Chelicerata</taxon>
        <taxon>Arachnida</taxon>
        <taxon>Acari</taxon>
        <taxon>Parasitiformes</taxon>
        <taxon>Ixodida</taxon>
        <taxon>Ixodoidea</taxon>
        <taxon>Ixodidae</taxon>
        <taxon>Ixodinae</taxon>
        <taxon>Ixodes</taxon>
    </lineage>
</organism>
<feature type="region of interest" description="Disordered" evidence="3">
    <location>
        <begin position="369"/>
        <end position="403"/>
    </location>
</feature>
<evidence type="ECO:0000256" key="2">
    <source>
        <dbReference type="ARBA" id="ARBA00022679"/>
    </source>
</evidence>
<dbReference type="SUPFAM" id="SSF52540">
    <property type="entry name" value="P-loop containing nucleoside triphosphate hydrolases"/>
    <property type="match status" value="1"/>
</dbReference>
<keyword evidence="2 6" id="KW-0808">Transferase</keyword>
<reference evidence="6" key="1">
    <citation type="submission" date="2019-04" db="EMBL/GenBank/DDBJ databases">
        <title>An insight into the mialome of Ixodes scapularis.</title>
        <authorList>
            <person name="Ribeiro J.M."/>
            <person name="Mather T.N."/>
            <person name="Karim S."/>
        </authorList>
    </citation>
    <scope>NUCLEOTIDE SEQUENCE</scope>
</reference>
<dbReference type="VEuPathDB" id="VectorBase:ISCW015831"/>
<keyword evidence="4" id="KW-0732">Signal</keyword>
<dbReference type="VEuPathDB" id="VectorBase:ISCP_024387"/>
<dbReference type="InterPro" id="IPR000863">
    <property type="entry name" value="Sulfotransferase_dom"/>
</dbReference>